<dbReference type="RefSeq" id="WP_189411122.1">
    <property type="nucleotide sequence ID" value="NZ_BMYJ01000004.1"/>
</dbReference>
<reference evidence="1" key="1">
    <citation type="journal article" date="2014" name="Int. J. Syst. Evol. Microbiol.">
        <title>Complete genome sequence of Corynebacterium casei LMG S-19264T (=DSM 44701T), isolated from a smear-ripened cheese.</title>
        <authorList>
            <consortium name="US DOE Joint Genome Institute (JGI-PGF)"/>
            <person name="Walter F."/>
            <person name="Albersmeier A."/>
            <person name="Kalinowski J."/>
            <person name="Ruckert C."/>
        </authorList>
    </citation>
    <scope>NUCLEOTIDE SEQUENCE</scope>
    <source>
        <strain evidence="1">KCTC 23310</strain>
    </source>
</reference>
<dbReference type="AlphaFoldDB" id="A0A918TMA1"/>
<dbReference type="Proteomes" id="UP000638981">
    <property type="component" value="Unassembled WGS sequence"/>
</dbReference>
<reference evidence="1" key="2">
    <citation type="submission" date="2020-09" db="EMBL/GenBank/DDBJ databases">
        <authorList>
            <person name="Sun Q."/>
            <person name="Kim S."/>
        </authorList>
    </citation>
    <scope>NUCLEOTIDE SEQUENCE</scope>
    <source>
        <strain evidence="1">KCTC 23310</strain>
    </source>
</reference>
<accession>A0A918TMA1</accession>
<proteinExistence type="predicted"/>
<dbReference type="EMBL" id="BMYJ01000004">
    <property type="protein sequence ID" value="GHC54096.1"/>
    <property type="molecule type" value="Genomic_DNA"/>
</dbReference>
<protein>
    <recommendedName>
        <fullName evidence="3">SH3 domain-containing protein</fullName>
    </recommendedName>
</protein>
<gene>
    <name evidence="1" type="ORF">GCM10007315_16130</name>
</gene>
<name>A0A918TMA1_9RHOB</name>
<comment type="caution">
    <text evidence="1">The sequence shown here is derived from an EMBL/GenBank/DDBJ whole genome shotgun (WGS) entry which is preliminary data.</text>
</comment>
<organism evidence="1 2">
    <name type="scientific">Neogemmobacter tilapiae</name>
    <dbReference type="NCBI Taxonomy" id="875041"/>
    <lineage>
        <taxon>Bacteria</taxon>
        <taxon>Pseudomonadati</taxon>
        <taxon>Pseudomonadota</taxon>
        <taxon>Alphaproteobacteria</taxon>
        <taxon>Rhodobacterales</taxon>
        <taxon>Paracoccaceae</taxon>
        <taxon>Neogemmobacter</taxon>
    </lineage>
</organism>
<evidence type="ECO:0000313" key="1">
    <source>
        <dbReference type="EMBL" id="GHC54096.1"/>
    </source>
</evidence>
<evidence type="ECO:0008006" key="3">
    <source>
        <dbReference type="Google" id="ProtNLM"/>
    </source>
</evidence>
<sequence>MTNFIPKTHAMPRAPFGGRKGINLTRALLGLLVITATLPGTTAPLWAQNDMRLEQVHFPPGATGATINGRITGNEFVVYKIGAEAGQQIAIDLRADNTATYFNLYAPGNGPGDEALVIGEQLATANSYAGLLPTSGEYGLSVFLYRSAARRGETSTYRIKLSVSGDTGEVAEGDFADGLQGGPDFWAVQTSGGPLTLRAEASTGAGVVARLATGTPLRNLGCRMAEGRRWCNVATLSDPGLEGWAAGEFLVEGSGDGVATQLPDMLPVPADGEDALVPGTDFNATGTVDCARTAGALTESCAFGVTRQGNGNGVVTIEWPDGRSRVIVFASGEAVAYDQSEAEKDTAMSAVRDGSDSIVTIGQERFVIPDAVIWGG</sequence>
<dbReference type="Gene3D" id="2.60.120.380">
    <property type="match status" value="1"/>
</dbReference>
<evidence type="ECO:0000313" key="2">
    <source>
        <dbReference type="Proteomes" id="UP000638981"/>
    </source>
</evidence>
<keyword evidence="2" id="KW-1185">Reference proteome</keyword>